<dbReference type="PROSITE" id="PS00624">
    <property type="entry name" value="GMC_OXRED_2"/>
    <property type="match status" value="1"/>
</dbReference>
<gene>
    <name evidence="7" type="ORF">GWI33_015426</name>
</gene>
<dbReference type="Proteomes" id="UP000625711">
    <property type="component" value="Unassembled WGS sequence"/>
</dbReference>
<accession>A0A834I4Y0</accession>
<keyword evidence="8" id="KW-1185">Reference proteome</keyword>
<dbReference type="InterPro" id="IPR036188">
    <property type="entry name" value="FAD/NAD-bd_sf"/>
</dbReference>
<dbReference type="PIRSF" id="PIRSF000137">
    <property type="entry name" value="Alcohol_oxidase"/>
    <property type="match status" value="1"/>
</dbReference>
<dbReference type="PANTHER" id="PTHR11552">
    <property type="entry name" value="GLUCOSE-METHANOL-CHOLINE GMC OXIDOREDUCTASE"/>
    <property type="match status" value="1"/>
</dbReference>
<dbReference type="Gene3D" id="3.30.560.10">
    <property type="entry name" value="Glucose Oxidase, domain 3"/>
    <property type="match status" value="1"/>
</dbReference>
<dbReference type="GO" id="GO:0016614">
    <property type="term" value="F:oxidoreductase activity, acting on CH-OH group of donors"/>
    <property type="evidence" value="ECO:0007669"/>
    <property type="project" value="InterPro"/>
</dbReference>
<dbReference type="EMBL" id="JAACXV010013907">
    <property type="protein sequence ID" value="KAF7271748.1"/>
    <property type="molecule type" value="Genomic_DNA"/>
</dbReference>
<evidence type="ECO:0000259" key="6">
    <source>
        <dbReference type="PROSITE" id="PS00624"/>
    </source>
</evidence>
<feature type="signal peptide" evidence="4">
    <location>
        <begin position="1"/>
        <end position="26"/>
    </location>
</feature>
<dbReference type="SUPFAM" id="SSF51905">
    <property type="entry name" value="FAD/NAD(P)-binding domain"/>
    <property type="match status" value="1"/>
</dbReference>
<dbReference type="AlphaFoldDB" id="A0A834I4Y0"/>
<feature type="binding site" evidence="2">
    <location>
        <begin position="131"/>
        <end position="134"/>
    </location>
    <ligand>
        <name>FAD</name>
        <dbReference type="ChEBI" id="CHEBI:57692"/>
    </ligand>
</feature>
<evidence type="ECO:0000256" key="3">
    <source>
        <dbReference type="RuleBase" id="RU003968"/>
    </source>
</evidence>
<sequence length="611" mass="68083">MAVSKVTSTTVALVTLLIWLIHKIENQERLRDVETSEIMTEYDFVIVGAGSAGAVLANRLSEIEHWKVLLLEAGSHETELTDIPLIAARHQLTDIDWKYKTVPQNGSCLAMQNKQCNWPRGKIIGGSSTLNYMVYVRGNKRDYDGWESLGNPGWSYEDVLPYFKKSEDNRNVDFLESPYHNSGGYLTIDESPYKTSLVDAFLSAGKELGYNIVDVNGKYQTGFARAQGTLRRGSRCSTGKGFLLPAKDRPNLHIAMNSRVTKLSIDPISKRCYGVEFIRNNELMRVRVRKEVLLSAGAVNSPQLLMLSGVGPKDELVRHHIPVIRSLNVGGNLQDHVGLGGMTFLVNTSDSLSSDRIRSMSMNALAEYAIVGVGPYTVMGGVEGVSFVKTKYANESEDFPDAQILLVSGSTHSDKGSHIRHAHGLTDGFYEETFKPLETRHAYSLLPIILRPQTRGWIKLRSNNPLDQPEINPNYFAEPSDLKILTEAVKISLRLTRTQALQKIDSDFHEFPRCKSKIKISDGDIECMVRQYSATMYHPVGTTKMGPASDKDAVVDSQLRVYGIEGLRVVDAAIMPTITSGNTNAPVIMIAEKASDIIKARWRFDKIKNYY</sequence>
<keyword evidence="2 3" id="KW-0274">FAD</keyword>
<proteinExistence type="inferred from homology"/>
<comment type="similarity">
    <text evidence="1 3">Belongs to the GMC oxidoreductase family.</text>
</comment>
<dbReference type="Pfam" id="PF00732">
    <property type="entry name" value="GMC_oxred_N"/>
    <property type="match status" value="1"/>
</dbReference>
<comment type="caution">
    <text evidence="7">The sequence shown here is derived from an EMBL/GenBank/DDBJ whole genome shotgun (WGS) entry which is preliminary data.</text>
</comment>
<keyword evidence="3" id="KW-0285">Flavoprotein</keyword>
<dbReference type="Pfam" id="PF05199">
    <property type="entry name" value="GMC_oxred_C"/>
    <property type="match status" value="1"/>
</dbReference>
<feature type="binding site" evidence="2">
    <location>
        <position position="260"/>
    </location>
    <ligand>
        <name>FAD</name>
        <dbReference type="ChEBI" id="CHEBI:57692"/>
    </ligand>
</feature>
<dbReference type="InterPro" id="IPR000172">
    <property type="entry name" value="GMC_OxRdtase_N"/>
</dbReference>
<organism evidence="7 8">
    <name type="scientific">Rhynchophorus ferrugineus</name>
    <name type="common">Red palm weevil</name>
    <name type="synonym">Curculio ferrugineus</name>
    <dbReference type="NCBI Taxonomy" id="354439"/>
    <lineage>
        <taxon>Eukaryota</taxon>
        <taxon>Metazoa</taxon>
        <taxon>Ecdysozoa</taxon>
        <taxon>Arthropoda</taxon>
        <taxon>Hexapoda</taxon>
        <taxon>Insecta</taxon>
        <taxon>Pterygota</taxon>
        <taxon>Neoptera</taxon>
        <taxon>Endopterygota</taxon>
        <taxon>Coleoptera</taxon>
        <taxon>Polyphaga</taxon>
        <taxon>Cucujiformia</taxon>
        <taxon>Curculionidae</taxon>
        <taxon>Dryophthorinae</taxon>
        <taxon>Rhynchophorus</taxon>
    </lineage>
</organism>
<dbReference type="OrthoDB" id="269227at2759"/>
<dbReference type="PANTHER" id="PTHR11552:SF227">
    <property type="entry name" value="GLUCOSE DEHYDROGENASE [FAD, QUINONE]-LIKE PROTEIN"/>
    <property type="match status" value="1"/>
</dbReference>
<dbReference type="InterPro" id="IPR012132">
    <property type="entry name" value="GMC_OxRdtase"/>
</dbReference>
<evidence type="ECO:0000259" key="5">
    <source>
        <dbReference type="PROSITE" id="PS00623"/>
    </source>
</evidence>
<dbReference type="PROSITE" id="PS00623">
    <property type="entry name" value="GMC_OXRED_1"/>
    <property type="match status" value="1"/>
</dbReference>
<dbReference type="SUPFAM" id="SSF54373">
    <property type="entry name" value="FAD-linked reductases, C-terminal domain"/>
    <property type="match status" value="1"/>
</dbReference>
<reference evidence="7" key="1">
    <citation type="submission" date="2020-08" db="EMBL/GenBank/DDBJ databases">
        <title>Genome sequencing and assembly of the red palm weevil Rhynchophorus ferrugineus.</title>
        <authorList>
            <person name="Dias G.B."/>
            <person name="Bergman C.M."/>
            <person name="Manee M."/>
        </authorList>
    </citation>
    <scope>NUCLEOTIDE SEQUENCE</scope>
    <source>
        <strain evidence="7">AA-2017</strain>
        <tissue evidence="7">Whole larva</tissue>
    </source>
</reference>
<dbReference type="GO" id="GO:0050660">
    <property type="term" value="F:flavin adenine dinucleotide binding"/>
    <property type="evidence" value="ECO:0007669"/>
    <property type="project" value="InterPro"/>
</dbReference>
<evidence type="ECO:0000256" key="1">
    <source>
        <dbReference type="ARBA" id="ARBA00010790"/>
    </source>
</evidence>
<dbReference type="InterPro" id="IPR007867">
    <property type="entry name" value="GMC_OxRtase_C"/>
</dbReference>
<dbReference type="Gene3D" id="3.50.50.60">
    <property type="entry name" value="FAD/NAD(P)-binding domain"/>
    <property type="match status" value="1"/>
</dbReference>
<comment type="cofactor">
    <cofactor evidence="2">
        <name>FAD</name>
        <dbReference type="ChEBI" id="CHEBI:57692"/>
    </cofactor>
</comment>
<evidence type="ECO:0000256" key="4">
    <source>
        <dbReference type="SAM" id="SignalP"/>
    </source>
</evidence>
<keyword evidence="4" id="KW-0732">Signal</keyword>
<evidence type="ECO:0000313" key="8">
    <source>
        <dbReference type="Proteomes" id="UP000625711"/>
    </source>
</evidence>
<evidence type="ECO:0000256" key="2">
    <source>
        <dbReference type="PIRSR" id="PIRSR000137-2"/>
    </source>
</evidence>
<feature type="domain" description="Glucose-methanol-choline oxidoreductase N-terminal" evidence="5">
    <location>
        <begin position="121"/>
        <end position="144"/>
    </location>
</feature>
<name>A0A834I4Y0_RHYFE</name>
<evidence type="ECO:0000313" key="7">
    <source>
        <dbReference type="EMBL" id="KAF7271748.1"/>
    </source>
</evidence>
<protein>
    <recommendedName>
        <fullName evidence="5 6">Glucose-methanol-choline oxidoreductase N-terminal domain-containing protein</fullName>
    </recommendedName>
</protein>
<feature type="chain" id="PRO_5032330862" description="Glucose-methanol-choline oxidoreductase N-terminal domain-containing protein" evidence="4">
    <location>
        <begin position="27"/>
        <end position="611"/>
    </location>
</feature>
<feature type="domain" description="Glucose-methanol-choline oxidoreductase N-terminal" evidence="6">
    <location>
        <begin position="297"/>
        <end position="311"/>
    </location>
</feature>